<evidence type="ECO:0000256" key="6">
    <source>
        <dbReference type="ARBA" id="ARBA00022840"/>
    </source>
</evidence>
<dbReference type="PANTHER" id="PTHR22983">
    <property type="entry name" value="PROTEIN KINASE RELATED"/>
    <property type="match status" value="1"/>
</dbReference>
<dbReference type="Gene3D" id="1.25.10.10">
    <property type="entry name" value="Leucine-rich Repeat Variant"/>
    <property type="match status" value="1"/>
</dbReference>
<dbReference type="InterPro" id="IPR016024">
    <property type="entry name" value="ARM-type_fold"/>
</dbReference>
<sequence length="328" mass="37236">MITTYILRIFNIPFSQPVYDKESEQISIDMARADIVHLTLNSVRYLTKENVPIAISLISKLVFTAEKSRDFAKQFVDGSGLATVSKYRLLARENSPTLIVDTLSLISQLARISKEFYEPIHNANIYVDLNTLICHDDAGIRAKVCNLIGNLCRHTGYFYEKLLKHRLIEAAIQCCQDPDRNTRKFACFAVGNAGFHNEVLYEHLRPCVKLLVDLLKDQEEKTRANAAGALGNFVRNSNALCKDLIRHRALEQLLEVVAHDQGPSQSPRRIALFSIGNLCVYKECRRALEEMGIRRIIEPFTVNTPQADQQVVKYATRIIQKLNNDSTQ</sequence>
<gene>
    <name evidence="9" type="ORF">FEHR0123_LOCUS487</name>
</gene>
<dbReference type="SUPFAM" id="SSF48371">
    <property type="entry name" value="ARM repeat"/>
    <property type="match status" value="1"/>
</dbReference>
<comment type="catalytic activity">
    <reaction evidence="7">
        <text>L-threonyl-[protein] + ATP = O-phospho-L-threonyl-[protein] + ADP + H(+)</text>
        <dbReference type="Rhea" id="RHEA:46608"/>
        <dbReference type="Rhea" id="RHEA-COMP:11060"/>
        <dbReference type="Rhea" id="RHEA-COMP:11605"/>
        <dbReference type="ChEBI" id="CHEBI:15378"/>
        <dbReference type="ChEBI" id="CHEBI:30013"/>
        <dbReference type="ChEBI" id="CHEBI:30616"/>
        <dbReference type="ChEBI" id="CHEBI:61977"/>
        <dbReference type="ChEBI" id="CHEBI:456216"/>
        <dbReference type="EC" id="2.7.11.1"/>
    </reaction>
</comment>
<evidence type="ECO:0000256" key="4">
    <source>
        <dbReference type="ARBA" id="ARBA00022741"/>
    </source>
</evidence>
<dbReference type="GO" id="GO:0005524">
    <property type="term" value="F:ATP binding"/>
    <property type="evidence" value="ECO:0007669"/>
    <property type="project" value="UniProtKB-KW"/>
</dbReference>
<comment type="catalytic activity">
    <reaction evidence="8">
        <text>L-seryl-[protein] + ATP = O-phospho-L-seryl-[protein] + ADP + H(+)</text>
        <dbReference type="Rhea" id="RHEA:17989"/>
        <dbReference type="Rhea" id="RHEA-COMP:9863"/>
        <dbReference type="Rhea" id="RHEA-COMP:11604"/>
        <dbReference type="ChEBI" id="CHEBI:15378"/>
        <dbReference type="ChEBI" id="CHEBI:29999"/>
        <dbReference type="ChEBI" id="CHEBI:30616"/>
        <dbReference type="ChEBI" id="CHEBI:83421"/>
        <dbReference type="ChEBI" id="CHEBI:456216"/>
        <dbReference type="EC" id="2.7.11.1"/>
    </reaction>
</comment>
<evidence type="ECO:0000256" key="1">
    <source>
        <dbReference type="ARBA" id="ARBA00012513"/>
    </source>
</evidence>
<dbReference type="EC" id="2.7.11.1" evidence="1"/>
<keyword evidence="2" id="KW-0723">Serine/threonine-protein kinase</keyword>
<name>A0A7S3MHS7_9SPIT</name>
<accession>A0A7S3MHS7</accession>
<evidence type="ECO:0000313" key="9">
    <source>
        <dbReference type="EMBL" id="CAE0305583.1"/>
    </source>
</evidence>
<keyword evidence="6" id="KW-0067">ATP-binding</keyword>
<dbReference type="InterPro" id="IPR011989">
    <property type="entry name" value="ARM-like"/>
</dbReference>
<dbReference type="GO" id="GO:0004674">
    <property type="term" value="F:protein serine/threonine kinase activity"/>
    <property type="evidence" value="ECO:0007669"/>
    <property type="project" value="UniProtKB-KW"/>
</dbReference>
<evidence type="ECO:0000256" key="5">
    <source>
        <dbReference type="ARBA" id="ARBA00022777"/>
    </source>
</evidence>
<keyword evidence="3" id="KW-0808">Transferase</keyword>
<organism evidence="9">
    <name type="scientific">Favella ehrenbergii</name>
    <dbReference type="NCBI Taxonomy" id="182087"/>
    <lineage>
        <taxon>Eukaryota</taxon>
        <taxon>Sar</taxon>
        <taxon>Alveolata</taxon>
        <taxon>Ciliophora</taxon>
        <taxon>Intramacronucleata</taxon>
        <taxon>Spirotrichea</taxon>
        <taxon>Choreotrichia</taxon>
        <taxon>Tintinnida</taxon>
        <taxon>Xystonellidae</taxon>
        <taxon>Favella</taxon>
    </lineage>
</organism>
<dbReference type="GO" id="GO:0005737">
    <property type="term" value="C:cytoplasm"/>
    <property type="evidence" value="ECO:0007669"/>
    <property type="project" value="TreeGrafter"/>
</dbReference>
<keyword evidence="5" id="KW-0418">Kinase</keyword>
<evidence type="ECO:0000256" key="7">
    <source>
        <dbReference type="ARBA" id="ARBA00047899"/>
    </source>
</evidence>
<keyword evidence="4" id="KW-0547">Nucleotide-binding</keyword>
<dbReference type="EMBL" id="HBIE01001560">
    <property type="protein sequence ID" value="CAE0305583.1"/>
    <property type="molecule type" value="Transcribed_RNA"/>
</dbReference>
<dbReference type="PANTHER" id="PTHR22983:SF6">
    <property type="entry name" value="SERINE_THREONINE-PROTEIN KINASE 36"/>
    <property type="match status" value="1"/>
</dbReference>
<evidence type="ECO:0000256" key="8">
    <source>
        <dbReference type="ARBA" id="ARBA00048679"/>
    </source>
</evidence>
<dbReference type="AlphaFoldDB" id="A0A7S3MHS7"/>
<proteinExistence type="predicted"/>
<dbReference type="Pfam" id="PF13646">
    <property type="entry name" value="HEAT_2"/>
    <property type="match status" value="1"/>
</dbReference>
<evidence type="ECO:0000256" key="2">
    <source>
        <dbReference type="ARBA" id="ARBA00022527"/>
    </source>
</evidence>
<protein>
    <recommendedName>
        <fullName evidence="1">non-specific serine/threonine protein kinase</fullName>
        <ecNumber evidence="1">2.7.11.1</ecNumber>
    </recommendedName>
</protein>
<evidence type="ECO:0000256" key="3">
    <source>
        <dbReference type="ARBA" id="ARBA00022679"/>
    </source>
</evidence>
<reference evidence="9" key="1">
    <citation type="submission" date="2021-01" db="EMBL/GenBank/DDBJ databases">
        <authorList>
            <person name="Corre E."/>
            <person name="Pelletier E."/>
            <person name="Niang G."/>
            <person name="Scheremetjew M."/>
            <person name="Finn R."/>
            <person name="Kale V."/>
            <person name="Holt S."/>
            <person name="Cochrane G."/>
            <person name="Meng A."/>
            <person name="Brown T."/>
            <person name="Cohen L."/>
        </authorList>
    </citation>
    <scope>NUCLEOTIDE SEQUENCE</scope>
    <source>
        <strain evidence="9">Fehren 1</strain>
    </source>
</reference>